<protein>
    <submittedName>
        <fullName evidence="1">Uncharacterized protein</fullName>
    </submittedName>
</protein>
<evidence type="ECO:0000313" key="2">
    <source>
        <dbReference type="Proteomes" id="UP000647585"/>
    </source>
</evidence>
<keyword evidence="2" id="KW-1185">Reference proteome</keyword>
<organism evidence="1 2">
    <name type="scientific">Halomonas johnsoniae</name>
    <dbReference type="NCBI Taxonomy" id="502832"/>
    <lineage>
        <taxon>Bacteria</taxon>
        <taxon>Pseudomonadati</taxon>
        <taxon>Pseudomonadota</taxon>
        <taxon>Gammaproteobacteria</taxon>
        <taxon>Oceanospirillales</taxon>
        <taxon>Halomonadaceae</taxon>
        <taxon>Halomonas</taxon>
    </lineage>
</organism>
<name>A0ABQ2WIG8_9GAMM</name>
<dbReference type="RefSeq" id="WP_193461374.1">
    <property type="nucleotide sequence ID" value="NZ_BMXO01000006.1"/>
</dbReference>
<dbReference type="EMBL" id="BMXO01000006">
    <property type="protein sequence ID" value="GGW55525.1"/>
    <property type="molecule type" value="Genomic_DNA"/>
</dbReference>
<comment type="caution">
    <text evidence="1">The sequence shown here is derived from an EMBL/GenBank/DDBJ whole genome shotgun (WGS) entry which is preliminary data.</text>
</comment>
<accession>A0ABQ2WIG8</accession>
<dbReference type="Proteomes" id="UP000647585">
    <property type="component" value="Unassembled WGS sequence"/>
</dbReference>
<reference evidence="2" key="1">
    <citation type="journal article" date="2019" name="Int. J. Syst. Evol. Microbiol.">
        <title>The Global Catalogue of Microorganisms (GCM) 10K type strain sequencing project: providing services to taxonomists for standard genome sequencing and annotation.</title>
        <authorList>
            <consortium name="The Broad Institute Genomics Platform"/>
            <consortium name="The Broad Institute Genome Sequencing Center for Infectious Disease"/>
            <person name="Wu L."/>
            <person name="Ma J."/>
        </authorList>
    </citation>
    <scope>NUCLEOTIDE SEQUENCE [LARGE SCALE GENOMIC DNA]</scope>
    <source>
        <strain evidence="2">KCTC 22157</strain>
    </source>
</reference>
<gene>
    <name evidence="1" type="ORF">GCM10007158_15870</name>
</gene>
<evidence type="ECO:0000313" key="1">
    <source>
        <dbReference type="EMBL" id="GGW55525.1"/>
    </source>
</evidence>
<proteinExistence type="predicted"/>
<sequence>MNASLSLPEDSMTSTPSYLVISLVLMQREHQRLDAAAIRLRSHAIPVEQLYELRQQWQTTLGFLAHLPPLLASLDRLIEQYEHGNVAEAAYGDVLYQIAVYRNAGWKCLEQQYGHLGHYLDTKGILRASYLQLFTSTFEASAPLTCQEAAELLQRLHSQWCAGLRSEMCREVFERNQKMLSATLARYMLRSMAGSMGVTVHDSNGMNQAVSASRHQPTQ</sequence>